<evidence type="ECO:0000313" key="4">
    <source>
        <dbReference type="Proteomes" id="UP000191094"/>
    </source>
</evidence>
<dbReference type="SUPFAM" id="SSF55154">
    <property type="entry name" value="CYTH-like phosphatases"/>
    <property type="match status" value="1"/>
</dbReference>
<dbReference type="InterPro" id="IPR033469">
    <property type="entry name" value="CYTH-like_dom_sf"/>
</dbReference>
<dbReference type="Gene3D" id="2.40.320.10">
    <property type="entry name" value="Hypothetical Protein Pfu-838710-001"/>
    <property type="match status" value="1"/>
</dbReference>
<dbReference type="EMBL" id="MUYT01000015">
    <property type="protein sequence ID" value="OOS19566.1"/>
    <property type="molecule type" value="Genomic_DNA"/>
</dbReference>
<evidence type="ECO:0000259" key="2">
    <source>
        <dbReference type="PROSITE" id="PS51708"/>
    </source>
</evidence>
<dbReference type="GO" id="GO:0050355">
    <property type="term" value="F:inorganic triphosphate phosphatase activity"/>
    <property type="evidence" value="ECO:0007669"/>
    <property type="project" value="InterPro"/>
</dbReference>
<keyword evidence="4" id="KW-1185">Reference proteome</keyword>
<dbReference type="CDD" id="cd07756">
    <property type="entry name" value="CYTH-like_Pase_CHAD"/>
    <property type="match status" value="1"/>
</dbReference>
<evidence type="ECO:0000259" key="1">
    <source>
        <dbReference type="PROSITE" id="PS51707"/>
    </source>
</evidence>
<dbReference type="InterPro" id="IPR039013">
    <property type="entry name" value="YgiF"/>
</dbReference>
<dbReference type="GO" id="GO:0046872">
    <property type="term" value="F:metal ion binding"/>
    <property type="evidence" value="ECO:0007669"/>
    <property type="project" value="TreeGrafter"/>
</dbReference>
<dbReference type="STRING" id="90241.B0682_08475"/>
<name>A0A1T0CB52_9GAMM</name>
<dbReference type="SMART" id="SM00880">
    <property type="entry name" value="CHAD"/>
    <property type="match status" value="1"/>
</dbReference>
<gene>
    <name evidence="3" type="ORF">B0682_08475</name>
</gene>
<dbReference type="SMART" id="SM01118">
    <property type="entry name" value="CYTH"/>
    <property type="match status" value="1"/>
</dbReference>
<dbReference type="PANTHER" id="PTHR39569:SF1">
    <property type="entry name" value="INORGANIC TRIPHOSPHATASE"/>
    <property type="match status" value="1"/>
</dbReference>
<proteinExistence type="predicted"/>
<dbReference type="RefSeq" id="WP_078308239.1">
    <property type="nucleotide sequence ID" value="NZ_MUYT01000015.1"/>
</dbReference>
<dbReference type="Proteomes" id="UP000191094">
    <property type="component" value="Unassembled WGS sequence"/>
</dbReference>
<reference evidence="3 4" key="1">
    <citation type="submission" date="2017-02" db="EMBL/GenBank/DDBJ databases">
        <title>Draft genome sequence of Moraxella lincolnii CCUG 9405T type strain.</title>
        <authorList>
            <person name="Salva-Serra F."/>
            <person name="Engstrom-Jakobsson H."/>
            <person name="Thorell K."/>
            <person name="Jaen-Luchoro D."/>
            <person name="Gonzales-Siles L."/>
            <person name="Karlsson R."/>
            <person name="Yazdan S."/>
            <person name="Boulund F."/>
            <person name="Johnning A."/>
            <person name="Engstrand L."/>
            <person name="Kristiansson E."/>
            <person name="Moore E."/>
        </authorList>
    </citation>
    <scope>NUCLEOTIDE SEQUENCE [LARGE SCALE GENOMIC DNA]</scope>
    <source>
        <strain evidence="3 4">CCUG 9405</strain>
    </source>
</reference>
<organism evidence="3 4">
    <name type="scientific">Lwoffella lincolnii</name>
    <dbReference type="NCBI Taxonomy" id="90241"/>
    <lineage>
        <taxon>Bacteria</taxon>
        <taxon>Pseudomonadati</taxon>
        <taxon>Pseudomonadota</taxon>
        <taxon>Gammaproteobacteria</taxon>
        <taxon>Moraxellales</taxon>
        <taxon>Moraxellaceae</taxon>
        <taxon>Lwoffella</taxon>
    </lineage>
</organism>
<dbReference type="Gene3D" id="1.40.20.10">
    <property type="entry name" value="CHAD domain"/>
    <property type="match status" value="1"/>
</dbReference>
<feature type="domain" description="CHAD" evidence="2">
    <location>
        <begin position="226"/>
        <end position="493"/>
    </location>
</feature>
<feature type="domain" description="CYTH" evidence="1">
    <location>
        <begin position="1"/>
        <end position="208"/>
    </location>
</feature>
<dbReference type="InterPro" id="IPR038186">
    <property type="entry name" value="CHAD_dom_sf"/>
</dbReference>
<dbReference type="PANTHER" id="PTHR39569">
    <property type="entry name" value="INORGANIC TRIPHOSPHATASE"/>
    <property type="match status" value="1"/>
</dbReference>
<sequence>MQEIELKFLVPDAKIDAIKRQTHVKSAVTETLAAHYFDTPEQHLAKAGMALRIRQEGDEWVQTLKMNGNGLTSRTEFNNVQDSQQIKQALATDSLLPDLSPYAEQADLPINDKHIQQQLTRQYITDVSRTKRLIKQDGNVVEVAFDIGKVIHGTDSNNQQSLQEIEFELIEGDVAFLFDTAKTWCRRYTLCLSTVTKAERGSMLLTGQKHGNATKADLSALQVDKNMSQGAFMRAVVHHCLLQILPNASAIVAGSQDGNHVHQLRVGIRRLRTALKFFDGFSKQLNPDWALVLKQTFSLLGEYRDCDVLQNKTQPMLETQGSPKVDWQIDIKVMPIDAVRANDFQLTLLDLMAFALSDDKDDTQKPAKAKLSKIMTKLFGKITNASERFADLDVEAQHDVRKQLKSLRYISEFTAPMYQTKKSKKFLRHLEPAQDILGEYNDNMVGYDFYQHKASTDPNAYFAVGWFYAQRQQAAKVCANALKTVKDAPKFWD</sequence>
<dbReference type="InterPro" id="IPR007899">
    <property type="entry name" value="CHAD_dom"/>
</dbReference>
<dbReference type="Pfam" id="PF05235">
    <property type="entry name" value="CHAD"/>
    <property type="match status" value="1"/>
</dbReference>
<dbReference type="OrthoDB" id="3034217at2"/>
<dbReference type="Pfam" id="PF01928">
    <property type="entry name" value="CYTH"/>
    <property type="match status" value="1"/>
</dbReference>
<dbReference type="PROSITE" id="PS51708">
    <property type="entry name" value="CHAD"/>
    <property type="match status" value="1"/>
</dbReference>
<evidence type="ECO:0000313" key="3">
    <source>
        <dbReference type="EMBL" id="OOS19566.1"/>
    </source>
</evidence>
<dbReference type="AlphaFoldDB" id="A0A1T0CB52"/>
<dbReference type="PROSITE" id="PS51707">
    <property type="entry name" value="CYTH"/>
    <property type="match status" value="1"/>
</dbReference>
<comment type="caution">
    <text evidence="3">The sequence shown here is derived from an EMBL/GenBank/DDBJ whole genome shotgun (WGS) entry which is preliminary data.</text>
</comment>
<dbReference type="InterPro" id="IPR023577">
    <property type="entry name" value="CYTH_domain"/>
</dbReference>
<protein>
    <submittedName>
        <fullName evidence="3">Inorganic triphosphatase</fullName>
    </submittedName>
</protein>
<accession>A0A1T0CB52</accession>